<dbReference type="InterPro" id="IPR045443">
    <property type="entry name" value="DUF6504"/>
</dbReference>
<dbReference type="OrthoDB" id="5190586at2"/>
<reference evidence="2 3" key="1">
    <citation type="submission" date="2018-10" db="EMBL/GenBank/DDBJ databases">
        <title>Sequencing the genomes of 1000 actinobacteria strains.</title>
        <authorList>
            <person name="Klenk H.-P."/>
        </authorList>
    </citation>
    <scope>NUCLEOTIDE SEQUENCE [LARGE SCALE GENOMIC DNA]</scope>
    <source>
        <strain evidence="2 3">DSM 17894</strain>
    </source>
</reference>
<evidence type="ECO:0000313" key="2">
    <source>
        <dbReference type="EMBL" id="RKR73863.1"/>
    </source>
</evidence>
<dbReference type="EMBL" id="RBKS01000001">
    <property type="protein sequence ID" value="RKR73863.1"/>
    <property type="molecule type" value="Genomic_DNA"/>
</dbReference>
<proteinExistence type="predicted"/>
<evidence type="ECO:0000313" key="3">
    <source>
        <dbReference type="Proteomes" id="UP000280008"/>
    </source>
</evidence>
<sequence>MRIDERVPVETTEAGSPLRFTWRRVVYGVVSPPEVWVTRREWWRSATRAPRGEGTTLLELPVWRVDALPLTDGAHRVDGTFDLALDRATGDWLLLGVFDDEVEQQLFA</sequence>
<organism evidence="2 3">
    <name type="scientific">Frondihabitans australicus</name>
    <dbReference type="NCBI Taxonomy" id="386892"/>
    <lineage>
        <taxon>Bacteria</taxon>
        <taxon>Bacillati</taxon>
        <taxon>Actinomycetota</taxon>
        <taxon>Actinomycetes</taxon>
        <taxon>Micrococcales</taxon>
        <taxon>Microbacteriaceae</taxon>
        <taxon>Frondihabitans</taxon>
    </lineage>
</organism>
<gene>
    <name evidence="2" type="ORF">C8E83_0960</name>
</gene>
<dbReference type="AlphaFoldDB" id="A0A495ICX5"/>
<name>A0A495ICX5_9MICO</name>
<accession>A0A495ICX5</accession>
<feature type="domain" description="DUF6504" evidence="1">
    <location>
        <begin position="7"/>
        <end position="98"/>
    </location>
</feature>
<evidence type="ECO:0000259" key="1">
    <source>
        <dbReference type="Pfam" id="PF20114"/>
    </source>
</evidence>
<comment type="caution">
    <text evidence="2">The sequence shown here is derived from an EMBL/GenBank/DDBJ whole genome shotgun (WGS) entry which is preliminary data.</text>
</comment>
<dbReference type="Pfam" id="PF20114">
    <property type="entry name" value="DUF6504"/>
    <property type="match status" value="1"/>
</dbReference>
<keyword evidence="3" id="KW-1185">Reference proteome</keyword>
<dbReference type="RefSeq" id="WP_121368679.1">
    <property type="nucleotide sequence ID" value="NZ_RBKS01000001.1"/>
</dbReference>
<dbReference type="Proteomes" id="UP000280008">
    <property type="component" value="Unassembled WGS sequence"/>
</dbReference>
<protein>
    <recommendedName>
        <fullName evidence="1">DUF6504 domain-containing protein</fullName>
    </recommendedName>
</protein>